<evidence type="ECO:0000313" key="2">
    <source>
        <dbReference type="EMBL" id="OPJ82063.1"/>
    </source>
</evidence>
<feature type="compositionally biased region" description="Polar residues" evidence="1">
    <location>
        <begin position="1"/>
        <end position="13"/>
    </location>
</feature>
<accession>A0A1V4KCG9</accession>
<gene>
    <name evidence="2" type="ORF">AV530_014562</name>
</gene>
<dbReference type="EMBL" id="LSYS01003958">
    <property type="protein sequence ID" value="OPJ82063.1"/>
    <property type="molecule type" value="Genomic_DNA"/>
</dbReference>
<feature type="region of interest" description="Disordered" evidence="1">
    <location>
        <begin position="1"/>
        <end position="23"/>
    </location>
</feature>
<name>A0A1V4KCG9_PATFA</name>
<organism evidence="2 3">
    <name type="scientific">Patagioenas fasciata monilis</name>
    <dbReference type="NCBI Taxonomy" id="372326"/>
    <lineage>
        <taxon>Eukaryota</taxon>
        <taxon>Metazoa</taxon>
        <taxon>Chordata</taxon>
        <taxon>Craniata</taxon>
        <taxon>Vertebrata</taxon>
        <taxon>Euteleostomi</taxon>
        <taxon>Archelosauria</taxon>
        <taxon>Archosauria</taxon>
        <taxon>Dinosauria</taxon>
        <taxon>Saurischia</taxon>
        <taxon>Theropoda</taxon>
        <taxon>Coelurosauria</taxon>
        <taxon>Aves</taxon>
        <taxon>Neognathae</taxon>
        <taxon>Neoaves</taxon>
        <taxon>Columbimorphae</taxon>
        <taxon>Columbiformes</taxon>
        <taxon>Columbidae</taxon>
        <taxon>Patagioenas</taxon>
    </lineage>
</organism>
<dbReference type="Proteomes" id="UP000190648">
    <property type="component" value="Unassembled WGS sequence"/>
</dbReference>
<proteinExistence type="predicted"/>
<evidence type="ECO:0000256" key="1">
    <source>
        <dbReference type="SAM" id="MobiDB-lite"/>
    </source>
</evidence>
<protein>
    <submittedName>
        <fullName evidence="2">Uncharacterized protein</fullName>
    </submittedName>
</protein>
<keyword evidence="3" id="KW-1185">Reference proteome</keyword>
<comment type="caution">
    <text evidence="2">The sequence shown here is derived from an EMBL/GenBank/DDBJ whole genome shotgun (WGS) entry which is preliminary data.</text>
</comment>
<dbReference type="AlphaFoldDB" id="A0A1V4KCG9"/>
<sequence>MLATDSDQQQHMNGGQKKDERNGCEKYWREGNKCEKSQHSDTKENKQNAEKCLRHSRKLFIPAFFITKTESHL</sequence>
<reference evidence="2 3" key="1">
    <citation type="submission" date="2016-02" db="EMBL/GenBank/DDBJ databases">
        <title>Band-tailed pigeon sequencing and assembly.</title>
        <authorList>
            <person name="Soares A.E."/>
            <person name="Novak B.J."/>
            <person name="Rice E.S."/>
            <person name="O'Connell B."/>
            <person name="Chang D."/>
            <person name="Weber S."/>
            <person name="Shapiro B."/>
        </authorList>
    </citation>
    <scope>NUCLEOTIDE SEQUENCE [LARGE SCALE GENOMIC DNA]</scope>
    <source>
        <strain evidence="2">BTP2013</strain>
        <tissue evidence="2">Blood</tissue>
    </source>
</reference>
<evidence type="ECO:0000313" key="3">
    <source>
        <dbReference type="Proteomes" id="UP000190648"/>
    </source>
</evidence>